<evidence type="ECO:0000256" key="1">
    <source>
        <dbReference type="ARBA" id="ARBA00001946"/>
    </source>
</evidence>
<dbReference type="SUPFAM" id="SSF51604">
    <property type="entry name" value="Enolase C-terminal domain-like"/>
    <property type="match status" value="1"/>
</dbReference>
<evidence type="ECO:0000313" key="5">
    <source>
        <dbReference type="EMBL" id="TWF58928.1"/>
    </source>
</evidence>
<dbReference type="SMART" id="SM00922">
    <property type="entry name" value="MR_MLE"/>
    <property type="match status" value="1"/>
</dbReference>
<accession>A0A561R8K2</accession>
<dbReference type="Pfam" id="PF13378">
    <property type="entry name" value="MR_MLE_C"/>
    <property type="match status" value="1"/>
</dbReference>
<organism evidence="5 6">
    <name type="scientific">Neorhizobium alkalisoli</name>
    <dbReference type="NCBI Taxonomy" id="528178"/>
    <lineage>
        <taxon>Bacteria</taxon>
        <taxon>Pseudomonadati</taxon>
        <taxon>Pseudomonadota</taxon>
        <taxon>Alphaproteobacteria</taxon>
        <taxon>Hyphomicrobiales</taxon>
        <taxon>Rhizobiaceae</taxon>
        <taxon>Rhizobium/Agrobacterium group</taxon>
        <taxon>Neorhizobium</taxon>
    </lineage>
</organism>
<dbReference type="PROSITE" id="PS00908">
    <property type="entry name" value="MR_MLE_1"/>
    <property type="match status" value="1"/>
</dbReference>
<proteinExistence type="predicted"/>
<dbReference type="GO" id="GO:0009063">
    <property type="term" value="P:amino acid catabolic process"/>
    <property type="evidence" value="ECO:0007669"/>
    <property type="project" value="InterPro"/>
</dbReference>
<dbReference type="GO" id="GO:0016052">
    <property type="term" value="P:carbohydrate catabolic process"/>
    <property type="evidence" value="ECO:0007669"/>
    <property type="project" value="TreeGrafter"/>
</dbReference>
<dbReference type="PANTHER" id="PTHR13794:SF58">
    <property type="entry name" value="MITOCHONDRIAL ENOLASE SUPERFAMILY MEMBER 1"/>
    <property type="match status" value="1"/>
</dbReference>
<dbReference type="SFLD" id="SFLDG00179">
    <property type="entry name" value="mandelate_racemase"/>
    <property type="match status" value="1"/>
</dbReference>
<dbReference type="OrthoDB" id="9802699at2"/>
<dbReference type="EMBL" id="VIWP01000001">
    <property type="protein sequence ID" value="TWF58928.1"/>
    <property type="molecule type" value="Genomic_DNA"/>
</dbReference>
<dbReference type="RefSeq" id="WP_145632586.1">
    <property type="nucleotide sequence ID" value="NZ_VIWP01000001.1"/>
</dbReference>
<dbReference type="InterPro" id="IPR029017">
    <property type="entry name" value="Enolase-like_N"/>
</dbReference>
<evidence type="ECO:0000313" key="6">
    <source>
        <dbReference type="Proteomes" id="UP000320653"/>
    </source>
</evidence>
<dbReference type="Proteomes" id="UP000320653">
    <property type="component" value="Unassembled WGS sequence"/>
</dbReference>
<gene>
    <name evidence="5" type="ORF">FHW37_101732</name>
</gene>
<dbReference type="InterPro" id="IPR018110">
    <property type="entry name" value="Mandel_Rmase/mucon_lact_enz_CS"/>
</dbReference>
<keyword evidence="6" id="KW-1185">Reference proteome</keyword>
<dbReference type="InterPro" id="IPR013342">
    <property type="entry name" value="Mandelate_racemase_C"/>
</dbReference>
<dbReference type="InterPro" id="IPR036849">
    <property type="entry name" value="Enolase-like_C_sf"/>
</dbReference>
<dbReference type="Gene3D" id="3.30.390.10">
    <property type="entry name" value="Enolase-like, N-terminal domain"/>
    <property type="match status" value="1"/>
</dbReference>
<dbReference type="InterPro" id="IPR029065">
    <property type="entry name" value="Enolase_C-like"/>
</dbReference>
<keyword evidence="2" id="KW-0479">Metal-binding</keyword>
<dbReference type="AlphaFoldDB" id="A0A561R8K2"/>
<dbReference type="SFLD" id="SFLDS00001">
    <property type="entry name" value="Enolase"/>
    <property type="match status" value="1"/>
</dbReference>
<dbReference type="SUPFAM" id="SSF54826">
    <property type="entry name" value="Enolase N-terminal domain-like"/>
    <property type="match status" value="1"/>
</dbReference>
<protein>
    <submittedName>
        <fullName evidence="5">L-alanine-DL-glutamate epimerase-like enolase superfamily enzyme</fullName>
    </submittedName>
</protein>
<name>A0A561R8K2_9HYPH</name>
<dbReference type="InterPro" id="IPR046945">
    <property type="entry name" value="RHMD-like"/>
</dbReference>
<evidence type="ECO:0000259" key="4">
    <source>
        <dbReference type="SMART" id="SM00922"/>
    </source>
</evidence>
<reference evidence="5 6" key="1">
    <citation type="submission" date="2019-06" db="EMBL/GenBank/DDBJ databases">
        <title>Sorghum-associated microbial communities from plants grown in Nebraska, USA.</title>
        <authorList>
            <person name="Schachtman D."/>
        </authorList>
    </citation>
    <scope>NUCLEOTIDE SEQUENCE [LARGE SCALE GENOMIC DNA]</scope>
    <source>
        <strain evidence="5 6">1225</strain>
    </source>
</reference>
<dbReference type="InterPro" id="IPR013341">
    <property type="entry name" value="Mandelate_racemase_N_dom"/>
</dbReference>
<feature type="domain" description="Mandelate racemase/muconate lactonizing enzyme C-terminal" evidence="4">
    <location>
        <begin position="168"/>
        <end position="271"/>
    </location>
</feature>
<comment type="cofactor">
    <cofactor evidence="1">
        <name>Mg(2+)</name>
        <dbReference type="ChEBI" id="CHEBI:18420"/>
    </cofactor>
</comment>
<dbReference type="Gene3D" id="3.20.20.120">
    <property type="entry name" value="Enolase-like C-terminal domain"/>
    <property type="match status" value="1"/>
</dbReference>
<evidence type="ECO:0000256" key="2">
    <source>
        <dbReference type="ARBA" id="ARBA00022723"/>
    </source>
</evidence>
<evidence type="ECO:0000256" key="3">
    <source>
        <dbReference type="ARBA" id="ARBA00022842"/>
    </source>
</evidence>
<comment type="caution">
    <text evidence="5">The sequence shown here is derived from an EMBL/GenBank/DDBJ whole genome shotgun (WGS) entry which is preliminary data.</text>
</comment>
<keyword evidence="3" id="KW-0460">Magnesium</keyword>
<dbReference type="GO" id="GO:0000287">
    <property type="term" value="F:magnesium ion binding"/>
    <property type="evidence" value="ECO:0007669"/>
    <property type="project" value="UniProtKB-ARBA"/>
</dbReference>
<dbReference type="PANTHER" id="PTHR13794">
    <property type="entry name" value="ENOLASE SUPERFAMILY, MANDELATE RACEMASE"/>
    <property type="match status" value="1"/>
</dbReference>
<dbReference type="Pfam" id="PF02746">
    <property type="entry name" value="MR_MLE_N"/>
    <property type="match status" value="1"/>
</dbReference>
<dbReference type="GO" id="GO:0016836">
    <property type="term" value="F:hydro-lyase activity"/>
    <property type="evidence" value="ECO:0007669"/>
    <property type="project" value="TreeGrafter"/>
</dbReference>
<sequence length="397" mass="44020">MRITDLRCVVYEGECDYDGPYYGDRQVRPTDIYETFRIKEWGREDNLPFETAPGKLSITGRFLYVDTDEGVSGLFGPIGLAPAILALQMKNLIIGFDPLATNMVWDVLYRAAIHGRKGTPMLAISAIDCALWDLKGKVMGQPLYRLLGGPTRTEMTAYVSALAYPVDPEFVAGQARRFADQGYAGQKWFFRHGPGEGKAGLNKNLAMLEAARSGAGEDCAIMLDAWNSWTVPYTLDFAAAATRWNPAWIEEPVLPDMLDQMAELTRRSPVRIAGGEHEYTRWGFLDIFQRKSLDIVQADPMWCGGITEMISICALASAYGKTVIPHGESIAVCAHIVASQPPDLCPLVENLEKFNTGWQHFLVDPIKPVSGKIRLDDRPGLGLVIDQNKVKRQSMLG</sequence>